<name>A0AAV8WCD7_9CUCU</name>
<protein>
    <recommendedName>
        <fullName evidence="5">Actin-related protein 5</fullName>
    </recommendedName>
</protein>
<dbReference type="FunFam" id="3.30.420.40:FF:000237">
    <property type="entry name" value="Actin-related protein 5"/>
    <property type="match status" value="1"/>
</dbReference>
<dbReference type="InterPro" id="IPR004000">
    <property type="entry name" value="Actin"/>
</dbReference>
<dbReference type="PANTHER" id="PTHR11937">
    <property type="entry name" value="ACTIN"/>
    <property type="match status" value="1"/>
</dbReference>
<accession>A0AAV8WCD7</accession>
<dbReference type="FunFam" id="3.90.640.10:FF:000016">
    <property type="entry name" value="ARP5 actin-related protein 5 homolog"/>
    <property type="match status" value="1"/>
</dbReference>
<proteinExistence type="inferred from homology"/>
<evidence type="ECO:0000313" key="4">
    <source>
        <dbReference type="Proteomes" id="UP001159042"/>
    </source>
</evidence>
<dbReference type="Gene3D" id="3.30.420.40">
    <property type="match status" value="2"/>
</dbReference>
<comment type="caution">
    <text evidence="3">The sequence shown here is derived from an EMBL/GenBank/DDBJ whole genome shotgun (WGS) entry which is preliminary data.</text>
</comment>
<evidence type="ECO:0000256" key="1">
    <source>
        <dbReference type="RuleBase" id="RU000487"/>
    </source>
</evidence>
<dbReference type="Proteomes" id="UP001159042">
    <property type="component" value="Unassembled WGS sequence"/>
</dbReference>
<dbReference type="EMBL" id="JANEYG010000003">
    <property type="protein sequence ID" value="KAJ8923958.1"/>
    <property type="molecule type" value="Genomic_DNA"/>
</dbReference>
<dbReference type="SMART" id="SM00268">
    <property type="entry name" value="ACTIN"/>
    <property type="match status" value="1"/>
</dbReference>
<reference evidence="3 4" key="1">
    <citation type="journal article" date="2023" name="Insect Mol. Biol.">
        <title>Genome sequencing provides insights into the evolution of gene families encoding plant cell wall-degrading enzymes in longhorned beetles.</title>
        <authorList>
            <person name="Shin N.R."/>
            <person name="Okamura Y."/>
            <person name="Kirsch R."/>
            <person name="Pauchet Y."/>
        </authorList>
    </citation>
    <scope>NUCLEOTIDE SEQUENCE [LARGE SCALE GENOMIC DNA]</scope>
    <source>
        <strain evidence="3">EAD_L_NR</strain>
    </source>
</reference>
<dbReference type="GO" id="GO:0060255">
    <property type="term" value="P:regulation of macromolecule metabolic process"/>
    <property type="evidence" value="ECO:0007669"/>
    <property type="project" value="UniProtKB-ARBA"/>
</dbReference>
<sequence length="669" mass="76968">MELLKFKDTKCIPDVVHPYTSSLKNNSVPIVIDNGSYMARVGWATKAEPLLLYKNLIAKPRKERSKKDTFEIPQTPQLQVGNDIINIEAVRFQLKTQFDRNVVTHFEAQEHLFDYAFYHLGIDTDNSVNHPIVLTEAFLNPNTSRQLMSELLFECYAVPGITYGVDSLFSYHFSQANPQPNALLINLGYQTCHVIPVLNNKTVFENTRRLNIGGWNIVTFLHRILQLKYPAHAAAITLSRAEELLHSICAIAVDYREELKKWIDPVYYESNIKKIQLPYTSVANSSALTLEQQKERKKELARRLTEINARKREERLAEDQEKLRQLLEVQEIIEFGADQEEIERALGDCQAKNVLDLQKNILNLNMKIEKTKQKIIAANSVEEVDEPPVKQSKYSKMVFENENALQSFLENVKRMVDPYATFQRQDILNKKLARKQRKQDIFKRRTAAGQERMRIISQLARKEKGNDDFGLRDEDWDIYKTISKDGGDSDSEAENEKLLEFEEIIRTHEPSEMDEHTNPGETHQLHVGIERYRAPELIFKPYMAGCSEAGLSEVIGYVLSLFTPDEQSKLAKNVVLVGGLANLSGLRQRILVDLISIRPFKSEVNVTVMDNCSLSAWHGAKQFAQTDNFKKYLFTKKHFDEYGPEYFKIHVASNPYYPTPKDSCVEIDV</sequence>
<gene>
    <name evidence="3" type="ORF">NQ315_006734</name>
</gene>
<evidence type="ECO:0000256" key="2">
    <source>
        <dbReference type="SAM" id="Coils"/>
    </source>
</evidence>
<evidence type="ECO:0008006" key="5">
    <source>
        <dbReference type="Google" id="ProtNLM"/>
    </source>
</evidence>
<evidence type="ECO:0000313" key="3">
    <source>
        <dbReference type="EMBL" id="KAJ8923958.1"/>
    </source>
</evidence>
<dbReference type="SUPFAM" id="SSF53067">
    <property type="entry name" value="Actin-like ATPase domain"/>
    <property type="match status" value="2"/>
</dbReference>
<comment type="similarity">
    <text evidence="1">Belongs to the actin family.</text>
</comment>
<keyword evidence="2" id="KW-0175">Coiled coil</keyword>
<feature type="coiled-coil region" evidence="2">
    <location>
        <begin position="287"/>
        <end position="330"/>
    </location>
</feature>
<dbReference type="Gene3D" id="3.90.640.10">
    <property type="entry name" value="Actin, Chain A, domain 4"/>
    <property type="match status" value="1"/>
</dbReference>
<organism evidence="3 4">
    <name type="scientific">Exocentrus adspersus</name>
    <dbReference type="NCBI Taxonomy" id="1586481"/>
    <lineage>
        <taxon>Eukaryota</taxon>
        <taxon>Metazoa</taxon>
        <taxon>Ecdysozoa</taxon>
        <taxon>Arthropoda</taxon>
        <taxon>Hexapoda</taxon>
        <taxon>Insecta</taxon>
        <taxon>Pterygota</taxon>
        <taxon>Neoptera</taxon>
        <taxon>Endopterygota</taxon>
        <taxon>Coleoptera</taxon>
        <taxon>Polyphaga</taxon>
        <taxon>Cucujiformia</taxon>
        <taxon>Chrysomeloidea</taxon>
        <taxon>Cerambycidae</taxon>
        <taxon>Lamiinae</taxon>
        <taxon>Acanthocinini</taxon>
        <taxon>Exocentrus</taxon>
    </lineage>
</organism>
<dbReference type="Pfam" id="PF00022">
    <property type="entry name" value="Actin"/>
    <property type="match status" value="2"/>
</dbReference>
<dbReference type="CDD" id="cd10211">
    <property type="entry name" value="ASKHA_NBD_Arp5"/>
    <property type="match status" value="1"/>
</dbReference>
<dbReference type="InterPro" id="IPR043129">
    <property type="entry name" value="ATPase_NBD"/>
</dbReference>
<keyword evidence="4" id="KW-1185">Reference proteome</keyword>
<dbReference type="AlphaFoldDB" id="A0AAV8WCD7"/>